<keyword evidence="5" id="KW-0443">Lipid metabolism</keyword>
<dbReference type="GO" id="GO:0006635">
    <property type="term" value="P:fatty acid beta-oxidation"/>
    <property type="evidence" value="ECO:0007669"/>
    <property type="project" value="TreeGrafter"/>
</dbReference>
<dbReference type="InterPro" id="IPR029045">
    <property type="entry name" value="ClpP/crotonase-like_dom_sf"/>
</dbReference>
<dbReference type="Proteomes" id="UP000196240">
    <property type="component" value="Unassembled WGS sequence"/>
</dbReference>
<evidence type="ECO:0000256" key="9">
    <source>
        <dbReference type="RuleBase" id="RU003707"/>
    </source>
</evidence>
<comment type="function">
    <text evidence="1">Could possibly oxidize fatty acids using specific components.</text>
</comment>
<dbReference type="FunFam" id="3.90.226.10:FF:000019">
    <property type="entry name" value="Enoyl-CoA hydratase, mitochondrial"/>
    <property type="match status" value="1"/>
</dbReference>
<dbReference type="PROSITE" id="PS00166">
    <property type="entry name" value="ENOYL_COA_HYDRATASE"/>
    <property type="match status" value="1"/>
</dbReference>
<dbReference type="FunFam" id="1.10.12.10:FF:000001">
    <property type="entry name" value="Probable enoyl-CoA hydratase, mitochondrial"/>
    <property type="match status" value="1"/>
</dbReference>
<dbReference type="EMBL" id="FUUY01000001">
    <property type="protein sequence ID" value="SJX20703.1"/>
    <property type="molecule type" value="Genomic_DNA"/>
</dbReference>
<dbReference type="AlphaFoldDB" id="A0A1R7Q8X4"/>
<dbReference type="InterPro" id="IPR018376">
    <property type="entry name" value="Enoyl-CoA_hyd/isom_CS"/>
</dbReference>
<dbReference type="NCBIfam" id="NF004517">
    <property type="entry name" value="PRK05862.1"/>
    <property type="match status" value="1"/>
</dbReference>
<protein>
    <recommendedName>
        <fullName evidence="3">enoyl-CoA hydratase</fullName>
        <ecNumber evidence="3">4.2.1.17</ecNumber>
    </recommendedName>
</protein>
<evidence type="ECO:0000256" key="6">
    <source>
        <dbReference type="ARBA" id="ARBA00023239"/>
    </source>
</evidence>
<sequence>MQWEKTFIEDLQWDTILVEKRKGVGVITLNRPKALNALNSQLIAEINQALDQFERDAEIGCMVLAGSEKAFAAGADIKEMAELNFPNIYFDDFFHLADRIAQRRKPLIAAVSGYALGGGCELALMCDFIYCADNAKFGLPEVTLGVIPGIGGTQRLTLALGKAKAMEMCLTARQMGAVEAEQSGLVARVLPKEELLAYTLEAAEKIAQRSLTATMMIKESINRAFEVSLSEGLRFERRTFHSIFATADQKEGMKAFVEKRPAQFKNQ</sequence>
<evidence type="ECO:0000256" key="7">
    <source>
        <dbReference type="ARBA" id="ARBA00023709"/>
    </source>
</evidence>
<evidence type="ECO:0000313" key="11">
    <source>
        <dbReference type="Proteomes" id="UP000196240"/>
    </source>
</evidence>
<dbReference type="CDD" id="cd06558">
    <property type="entry name" value="crotonase-like"/>
    <property type="match status" value="1"/>
</dbReference>
<dbReference type="Pfam" id="PF00378">
    <property type="entry name" value="ECH_1"/>
    <property type="match status" value="1"/>
</dbReference>
<evidence type="ECO:0000256" key="2">
    <source>
        <dbReference type="ARBA" id="ARBA00005254"/>
    </source>
</evidence>
<comment type="similarity">
    <text evidence="2 9">Belongs to the enoyl-CoA hydratase/isomerase family.</text>
</comment>
<dbReference type="PANTHER" id="PTHR11941:SF54">
    <property type="entry name" value="ENOYL-COA HYDRATASE, MITOCHONDRIAL"/>
    <property type="match status" value="1"/>
</dbReference>
<dbReference type="EC" id="4.2.1.17" evidence="3"/>
<dbReference type="InterPro" id="IPR014748">
    <property type="entry name" value="Enoyl-CoA_hydra_C"/>
</dbReference>
<comment type="catalytic activity">
    <reaction evidence="7">
        <text>a (3S)-3-hydroxyacyl-CoA = a (2E)-enoyl-CoA + H2O</text>
        <dbReference type="Rhea" id="RHEA:16105"/>
        <dbReference type="ChEBI" id="CHEBI:15377"/>
        <dbReference type="ChEBI" id="CHEBI:57318"/>
        <dbReference type="ChEBI" id="CHEBI:58856"/>
        <dbReference type="EC" id="4.2.1.17"/>
    </reaction>
</comment>
<reference evidence="10 11" key="1">
    <citation type="submission" date="2017-02" db="EMBL/GenBank/DDBJ databases">
        <authorList>
            <person name="Peterson S.W."/>
        </authorList>
    </citation>
    <scope>NUCLEOTIDE SEQUENCE [LARGE SCALE GENOMIC DNA]</scope>
    <source>
        <strain evidence="10">C6</strain>
    </source>
</reference>
<evidence type="ECO:0000256" key="1">
    <source>
        <dbReference type="ARBA" id="ARBA00002994"/>
    </source>
</evidence>
<dbReference type="RefSeq" id="WP_087010727.1">
    <property type="nucleotide sequence ID" value="NZ_FUUY01000001.1"/>
</dbReference>
<dbReference type="Gene3D" id="1.10.12.10">
    <property type="entry name" value="Lyase 2-enoyl-coa Hydratase, Chain A, domain 2"/>
    <property type="match status" value="1"/>
</dbReference>
<keyword evidence="4" id="KW-0276">Fatty acid metabolism</keyword>
<evidence type="ECO:0000313" key="10">
    <source>
        <dbReference type="EMBL" id="SJX20703.1"/>
    </source>
</evidence>
<evidence type="ECO:0000256" key="5">
    <source>
        <dbReference type="ARBA" id="ARBA00023098"/>
    </source>
</evidence>
<comment type="catalytic activity">
    <reaction evidence="8">
        <text>a 4-saturated-(3S)-3-hydroxyacyl-CoA = a (3E)-enoyl-CoA + H2O</text>
        <dbReference type="Rhea" id="RHEA:20724"/>
        <dbReference type="ChEBI" id="CHEBI:15377"/>
        <dbReference type="ChEBI" id="CHEBI:58521"/>
        <dbReference type="ChEBI" id="CHEBI:137480"/>
        <dbReference type="EC" id="4.2.1.17"/>
    </reaction>
</comment>
<evidence type="ECO:0000256" key="8">
    <source>
        <dbReference type="ARBA" id="ARBA00023717"/>
    </source>
</evidence>
<name>A0A1R7Q8X4_ACIJO</name>
<dbReference type="SUPFAM" id="SSF52096">
    <property type="entry name" value="ClpP/crotonase"/>
    <property type="match status" value="1"/>
</dbReference>
<dbReference type="InterPro" id="IPR001753">
    <property type="entry name" value="Enoyl-CoA_hydra/iso"/>
</dbReference>
<organism evidence="10 11">
    <name type="scientific">Acinetobacter johnsonii</name>
    <dbReference type="NCBI Taxonomy" id="40214"/>
    <lineage>
        <taxon>Bacteria</taxon>
        <taxon>Pseudomonadati</taxon>
        <taxon>Pseudomonadota</taxon>
        <taxon>Gammaproteobacteria</taxon>
        <taxon>Moraxellales</taxon>
        <taxon>Moraxellaceae</taxon>
        <taxon>Acinetobacter</taxon>
    </lineage>
</organism>
<dbReference type="PANTHER" id="PTHR11941">
    <property type="entry name" value="ENOYL-COA HYDRATASE-RELATED"/>
    <property type="match status" value="1"/>
</dbReference>
<keyword evidence="6 10" id="KW-0456">Lyase</keyword>
<gene>
    <name evidence="10" type="primary">echA8_1</name>
    <name evidence="10" type="ORF">ACNJC6_00300</name>
</gene>
<accession>A0A1R7Q8X4</accession>
<evidence type="ECO:0000256" key="4">
    <source>
        <dbReference type="ARBA" id="ARBA00022832"/>
    </source>
</evidence>
<proteinExistence type="inferred from homology"/>
<evidence type="ECO:0000256" key="3">
    <source>
        <dbReference type="ARBA" id="ARBA00012076"/>
    </source>
</evidence>
<dbReference type="GO" id="GO:0018812">
    <property type="term" value="F:3-hydroxyacyl-CoA dehydratase activity"/>
    <property type="evidence" value="ECO:0007669"/>
    <property type="project" value="RHEA"/>
</dbReference>
<dbReference type="Gene3D" id="3.90.226.10">
    <property type="entry name" value="2-enoyl-CoA Hydratase, Chain A, domain 1"/>
    <property type="match status" value="1"/>
</dbReference>